<sequence length="312" mass="35569">MDPRVAVSVSDLIMTKQWSHAFSLPSSNKVASRLAGSHPSSLRGRGLDFEEYRHYQAGDDVRNIDWLVTMKTNQPHVRVHQQEKDRAVLFCVEQGTSMFFSSQQTMKSVVAAQLLAACSWQVLRQGDRIGAVVVDDESLHWFKPSQSQNALLRLFRTLESLHLNLVSNACRRHSLQGKPNLNRALNRMLLQRTQGSLVVVISDFFDFDDNSSRLMTQLKRHNDVVCLAVQDPMEQALIVNDTSYFSDGDYQVMVDSTYQTKLEAFNATRQAHQDNIKQQLQSKGIRYIQLDTSGHHFYQLTEQLSGCDHVKK</sequence>
<accession>A0A9X3CMZ5</accession>
<feature type="domain" description="DUF58" evidence="1">
    <location>
        <begin position="51"/>
        <end position="271"/>
    </location>
</feature>
<protein>
    <submittedName>
        <fullName evidence="2">DUF58 domain-containing protein</fullName>
    </submittedName>
</protein>
<gene>
    <name evidence="2" type="ORF">MD535_10145</name>
</gene>
<comment type="caution">
    <text evidence="2">The sequence shown here is derived from an EMBL/GenBank/DDBJ whole genome shotgun (WGS) entry which is preliminary data.</text>
</comment>
<dbReference type="AlphaFoldDB" id="A0A9X3CMZ5"/>
<dbReference type="RefSeq" id="WP_265674926.1">
    <property type="nucleotide sequence ID" value="NZ_JAKRRY010000011.1"/>
</dbReference>
<dbReference type="Pfam" id="PF01882">
    <property type="entry name" value="DUF58"/>
    <property type="match status" value="1"/>
</dbReference>
<dbReference type="PANTHER" id="PTHR33608:SF12">
    <property type="entry name" value="DUF58 DOMAIN-CONTAINING PROTEIN"/>
    <property type="match status" value="1"/>
</dbReference>
<name>A0A9X3CMZ5_9VIBR</name>
<proteinExistence type="predicted"/>
<keyword evidence="3" id="KW-1185">Reference proteome</keyword>
<dbReference type="InterPro" id="IPR002881">
    <property type="entry name" value="DUF58"/>
</dbReference>
<dbReference type="PANTHER" id="PTHR33608">
    <property type="entry name" value="BLL2464 PROTEIN"/>
    <property type="match status" value="1"/>
</dbReference>
<dbReference type="Proteomes" id="UP001155587">
    <property type="component" value="Unassembled WGS sequence"/>
</dbReference>
<evidence type="ECO:0000313" key="3">
    <source>
        <dbReference type="Proteomes" id="UP001155587"/>
    </source>
</evidence>
<evidence type="ECO:0000313" key="2">
    <source>
        <dbReference type="EMBL" id="MCW8346361.1"/>
    </source>
</evidence>
<dbReference type="SUPFAM" id="SSF53300">
    <property type="entry name" value="vWA-like"/>
    <property type="match status" value="1"/>
</dbReference>
<reference evidence="2" key="1">
    <citation type="submission" date="2022-02" db="EMBL/GenBank/DDBJ databases">
        <title>Vibrio sp. nov, a new bacterium isolated from seawater.</title>
        <authorList>
            <person name="Yuan Y."/>
        </authorList>
    </citation>
    <scope>NUCLEOTIDE SEQUENCE</scope>
    <source>
        <strain evidence="2">ZSDZ65</strain>
    </source>
</reference>
<evidence type="ECO:0000259" key="1">
    <source>
        <dbReference type="Pfam" id="PF01882"/>
    </source>
</evidence>
<dbReference type="EMBL" id="JAKRRY010000011">
    <property type="protein sequence ID" value="MCW8346361.1"/>
    <property type="molecule type" value="Genomic_DNA"/>
</dbReference>
<dbReference type="InterPro" id="IPR036465">
    <property type="entry name" value="vWFA_dom_sf"/>
</dbReference>
<organism evidence="2 3">
    <name type="scientific">Vibrio qingdaonensis</name>
    <dbReference type="NCBI Taxonomy" id="2829491"/>
    <lineage>
        <taxon>Bacteria</taxon>
        <taxon>Pseudomonadati</taxon>
        <taxon>Pseudomonadota</taxon>
        <taxon>Gammaproteobacteria</taxon>
        <taxon>Vibrionales</taxon>
        <taxon>Vibrionaceae</taxon>
        <taxon>Vibrio</taxon>
    </lineage>
</organism>